<evidence type="ECO:0000313" key="2">
    <source>
        <dbReference type="EMBL" id="MBB5171899.1"/>
    </source>
</evidence>
<dbReference type="InterPro" id="IPR003593">
    <property type="entry name" value="AAA+_ATPase"/>
</dbReference>
<organism evidence="2 3">
    <name type="scientific">Texcoconibacillus texcoconensis</name>
    <dbReference type="NCBI Taxonomy" id="1095777"/>
    <lineage>
        <taxon>Bacteria</taxon>
        <taxon>Bacillati</taxon>
        <taxon>Bacillota</taxon>
        <taxon>Bacilli</taxon>
        <taxon>Bacillales</taxon>
        <taxon>Bacillaceae</taxon>
        <taxon>Texcoconibacillus</taxon>
    </lineage>
</organism>
<dbReference type="Gene3D" id="3.40.50.300">
    <property type="entry name" value="P-loop containing nucleotide triphosphate hydrolases"/>
    <property type="match status" value="1"/>
</dbReference>
<dbReference type="Pfam" id="PF07728">
    <property type="entry name" value="AAA_5"/>
    <property type="match status" value="1"/>
</dbReference>
<reference evidence="2 3" key="1">
    <citation type="submission" date="2020-08" db="EMBL/GenBank/DDBJ databases">
        <title>Genomic Encyclopedia of Type Strains, Phase IV (KMG-IV): sequencing the most valuable type-strain genomes for metagenomic binning, comparative biology and taxonomic classification.</title>
        <authorList>
            <person name="Goeker M."/>
        </authorList>
    </citation>
    <scope>NUCLEOTIDE SEQUENCE [LARGE SCALE GENOMIC DNA]</scope>
    <source>
        <strain evidence="2 3">DSM 24696</strain>
    </source>
</reference>
<feature type="domain" description="AAA+ ATPase" evidence="1">
    <location>
        <begin position="45"/>
        <end position="196"/>
    </location>
</feature>
<dbReference type="SUPFAM" id="SSF52540">
    <property type="entry name" value="P-loop containing nucleoside triphosphate hydrolases"/>
    <property type="match status" value="1"/>
</dbReference>
<dbReference type="GO" id="GO:0005524">
    <property type="term" value="F:ATP binding"/>
    <property type="evidence" value="ECO:0007669"/>
    <property type="project" value="InterPro"/>
</dbReference>
<keyword evidence="3" id="KW-1185">Reference proteome</keyword>
<name>A0A840QIH2_9BACI</name>
<dbReference type="InterPro" id="IPR027417">
    <property type="entry name" value="P-loop_NTPase"/>
</dbReference>
<protein>
    <submittedName>
        <fullName evidence="2">Nitric oxide reductase NorQ protein</fullName>
    </submittedName>
</protein>
<sequence length="294" mass="33563">MKKISEWMNLNKDVTPEVPTDLVPSINDFIIDKKTLKIIQDFMFTNVHLAITGNPGTGKTELAKKLAASFELPYVLINVGTIRTPGDWWGFMEYKEGEGTYFHKTRLTRALESEEPHVVILNEFNRCPPHCHNPIYDILDGNRSVYLETIDKKLDVHPDTIFLATLNRGMTHTGTFQADAAIEDRFEFVHLQLPSEKDIADMLKRWFGIQNKDAVIIARLTKQLENLYEQDKLSKVFGMRPAISAAKLLTRKNSLHDALVFTFANRFSREGGVESEHTYVLQLIQALTGGEHFE</sequence>
<comment type="caution">
    <text evidence="2">The sequence shown here is derived from an EMBL/GenBank/DDBJ whole genome shotgun (WGS) entry which is preliminary data.</text>
</comment>
<dbReference type="RefSeq" id="WP_184662395.1">
    <property type="nucleotide sequence ID" value="NZ_JACHHB010000001.1"/>
</dbReference>
<evidence type="ECO:0000313" key="3">
    <source>
        <dbReference type="Proteomes" id="UP000551878"/>
    </source>
</evidence>
<dbReference type="AlphaFoldDB" id="A0A840QIH2"/>
<dbReference type="GO" id="GO:0016887">
    <property type="term" value="F:ATP hydrolysis activity"/>
    <property type="evidence" value="ECO:0007669"/>
    <property type="project" value="InterPro"/>
</dbReference>
<dbReference type="EMBL" id="JACHHB010000001">
    <property type="protein sequence ID" value="MBB5171899.1"/>
    <property type="molecule type" value="Genomic_DNA"/>
</dbReference>
<evidence type="ECO:0000259" key="1">
    <source>
        <dbReference type="SMART" id="SM00382"/>
    </source>
</evidence>
<dbReference type="CDD" id="cd00009">
    <property type="entry name" value="AAA"/>
    <property type="match status" value="1"/>
</dbReference>
<accession>A0A840QIH2</accession>
<dbReference type="SMART" id="SM00382">
    <property type="entry name" value="AAA"/>
    <property type="match status" value="1"/>
</dbReference>
<proteinExistence type="predicted"/>
<gene>
    <name evidence="2" type="ORF">HNQ41_000039</name>
</gene>
<dbReference type="InterPro" id="IPR011704">
    <property type="entry name" value="ATPase_dyneun-rel_AAA"/>
</dbReference>
<dbReference type="Proteomes" id="UP000551878">
    <property type="component" value="Unassembled WGS sequence"/>
</dbReference>